<dbReference type="InParanoid" id="M7XDQ7"/>
<dbReference type="InterPro" id="IPR011623">
    <property type="entry name" value="7TMR_DISM_rcpt_extracell_dom1"/>
</dbReference>
<feature type="transmembrane region" description="Helical" evidence="4">
    <location>
        <begin position="174"/>
        <end position="195"/>
    </location>
</feature>
<dbReference type="PRINTS" id="PR00344">
    <property type="entry name" value="BCTRLSENSOR"/>
</dbReference>
<evidence type="ECO:0000256" key="4">
    <source>
        <dbReference type="SAM" id="Phobius"/>
    </source>
</evidence>
<evidence type="ECO:0000259" key="5">
    <source>
        <dbReference type="PROSITE" id="PS50109"/>
    </source>
</evidence>
<feature type="transmembrane region" description="Helical" evidence="4">
    <location>
        <begin position="294"/>
        <end position="313"/>
    </location>
</feature>
<organism evidence="6 7">
    <name type="scientific">Mariniradius saccharolyticus AK6</name>
    <dbReference type="NCBI Taxonomy" id="1239962"/>
    <lineage>
        <taxon>Bacteria</taxon>
        <taxon>Pseudomonadati</taxon>
        <taxon>Bacteroidota</taxon>
        <taxon>Cytophagia</taxon>
        <taxon>Cytophagales</taxon>
        <taxon>Cyclobacteriaceae</taxon>
        <taxon>Mariniradius</taxon>
    </lineage>
</organism>
<dbReference type="PANTHER" id="PTHR43065:SF50">
    <property type="entry name" value="HISTIDINE KINASE"/>
    <property type="match status" value="1"/>
</dbReference>
<keyword evidence="6" id="KW-0808">Transferase</keyword>
<dbReference type="Gene3D" id="2.60.40.2380">
    <property type="match status" value="1"/>
</dbReference>
<dbReference type="InterPro" id="IPR036097">
    <property type="entry name" value="HisK_dim/P_sf"/>
</dbReference>
<dbReference type="EMBL" id="AMZY02000010">
    <property type="protein sequence ID" value="EMS33014.1"/>
    <property type="molecule type" value="Genomic_DNA"/>
</dbReference>
<dbReference type="PROSITE" id="PS50109">
    <property type="entry name" value="HIS_KIN"/>
    <property type="match status" value="1"/>
</dbReference>
<dbReference type="InterPro" id="IPR004358">
    <property type="entry name" value="Sig_transdc_His_kin-like_C"/>
</dbReference>
<dbReference type="Gene3D" id="3.30.565.10">
    <property type="entry name" value="Histidine kinase-like ATPase, C-terminal domain"/>
    <property type="match status" value="1"/>
</dbReference>
<dbReference type="PANTHER" id="PTHR43065">
    <property type="entry name" value="SENSOR HISTIDINE KINASE"/>
    <property type="match status" value="1"/>
</dbReference>
<dbReference type="InterPro" id="IPR003661">
    <property type="entry name" value="HisK_dim/P_dom"/>
</dbReference>
<keyword evidence="3" id="KW-0597">Phosphoprotein</keyword>
<feature type="domain" description="Histidine kinase" evidence="5">
    <location>
        <begin position="449"/>
        <end position="697"/>
    </location>
</feature>
<comment type="catalytic activity">
    <reaction evidence="1">
        <text>ATP + protein L-histidine = ADP + protein N-phospho-L-histidine.</text>
        <dbReference type="EC" id="2.7.13.3"/>
    </reaction>
</comment>
<comment type="caution">
    <text evidence="6">The sequence shown here is derived from an EMBL/GenBank/DDBJ whole genome shotgun (WGS) entry which is preliminary data.</text>
</comment>
<dbReference type="STRING" id="1239962.C943_00291"/>
<dbReference type="AlphaFoldDB" id="M7XDQ7"/>
<dbReference type="SUPFAM" id="SSF55874">
    <property type="entry name" value="ATPase domain of HSP90 chaperone/DNA topoisomerase II/histidine kinase"/>
    <property type="match status" value="1"/>
</dbReference>
<keyword evidence="6" id="KW-0418">Kinase</keyword>
<dbReference type="InterPro" id="IPR011622">
    <property type="entry name" value="7TMR_DISM_rcpt_extracell_dom2"/>
</dbReference>
<protein>
    <recommendedName>
        <fullName evidence="2">histidine kinase</fullName>
        <ecNumber evidence="2">2.7.13.3</ecNumber>
    </recommendedName>
</protein>
<dbReference type="SMART" id="SM00387">
    <property type="entry name" value="HATPase_c"/>
    <property type="match status" value="1"/>
</dbReference>
<sequence>MVGLFSIILWIVGLFPIHILPEQEAIPVSQFEYLVDPGNEFTPEQIIHRKDFRELAKRIHNFGINSSSIWLRFRVKSESLDDQRKFLVINNSGLDEAHFYLANGEKILSYQMGGRVVDFHKKIIPTNKIAFELDLSGMQEADVYLKIKSNNSKIFSAYIADLQQVNYKMNLQNILFGVFTGILAGLIVYNLFLFIAFRDKVYILYTIHTILIWFAKSSIFGYTQELLWPSWEWMNVRSIVLFGSLTGISITLFAKEFLAISRYAPKLKIGVTFLVGIFVFVVLDNIFFSQMAGYRIYLLAIGLLSVFVWFIGFRVLRKGYLPARYFIIAWTVFAMGALVHISIELGLIPFSSFSVYILPLAATLQVILFSFALADRKSILESEKEKEQYDIMKVLKQNESLIIEQNELLEEKVKQRTEELEYTLHNLQSTQTQMVNQEKMASLGQLTAGIAHEINNPINFVSSNISPLRRDIGDLLEVVELYRKKGKLEFSPESQKEIDKLEREIEFEYILQEIDQLLRGMEDGAKRTVEIVKGLRLFSRVDEQDVKKVDIHDGINSTLVLLNSAMAGKIKVNKEFGNIPMVECLAGKMNQVFMNIITNAIHALLDHAKIAEPTLTIRTSLLGEKIKIEIEDNGPGMPNHVKQRIFEPFFTTKAVGKGTGLGLSIVYTIIENHKGTLHVDTAEGRGTNFIITLPIYQTTPYND</sequence>
<feature type="transmembrane region" description="Helical" evidence="4">
    <location>
        <begin position="267"/>
        <end position="288"/>
    </location>
</feature>
<feature type="transmembrane region" description="Helical" evidence="4">
    <location>
        <begin position="202"/>
        <end position="222"/>
    </location>
</feature>
<name>M7XDQ7_9BACT</name>
<keyword evidence="4" id="KW-0812">Transmembrane</keyword>
<dbReference type="EC" id="2.7.13.3" evidence="2"/>
<dbReference type="OrthoDB" id="9806995at2"/>
<dbReference type="InterPro" id="IPR005467">
    <property type="entry name" value="His_kinase_dom"/>
</dbReference>
<keyword evidence="7" id="KW-1185">Reference proteome</keyword>
<dbReference type="eggNOG" id="COG4191">
    <property type="taxonomic scope" value="Bacteria"/>
</dbReference>
<evidence type="ECO:0000313" key="6">
    <source>
        <dbReference type="EMBL" id="EMS33014.1"/>
    </source>
</evidence>
<dbReference type="Gene3D" id="1.10.287.130">
    <property type="match status" value="1"/>
</dbReference>
<dbReference type="Pfam" id="PF07695">
    <property type="entry name" value="7TMR-DISM_7TM"/>
    <property type="match status" value="1"/>
</dbReference>
<feature type="transmembrane region" description="Helical" evidence="4">
    <location>
        <begin position="325"/>
        <end position="343"/>
    </location>
</feature>
<dbReference type="SMART" id="SM00388">
    <property type="entry name" value="HisKA"/>
    <property type="match status" value="1"/>
</dbReference>
<keyword evidence="4" id="KW-0472">Membrane</keyword>
<keyword evidence="4" id="KW-1133">Transmembrane helix</keyword>
<feature type="transmembrane region" description="Helical" evidence="4">
    <location>
        <begin position="234"/>
        <end position="255"/>
    </location>
</feature>
<dbReference type="Pfam" id="PF02518">
    <property type="entry name" value="HATPase_c"/>
    <property type="match status" value="1"/>
</dbReference>
<dbReference type="InterPro" id="IPR003594">
    <property type="entry name" value="HATPase_dom"/>
</dbReference>
<evidence type="ECO:0000313" key="7">
    <source>
        <dbReference type="Proteomes" id="UP000010953"/>
    </source>
</evidence>
<reference evidence="6" key="1">
    <citation type="submission" date="2013-01" db="EMBL/GenBank/DDBJ databases">
        <title>Genome assembly of Mariniradius saccharolyticus AK6.</title>
        <authorList>
            <person name="Vaidya B."/>
            <person name="Khatri I."/>
            <person name="Tanuku N.R.S."/>
            <person name="Subramanian S."/>
            <person name="Pinnaka A."/>
        </authorList>
    </citation>
    <scope>NUCLEOTIDE SEQUENCE [LARGE SCALE GENOMIC DNA]</scope>
    <source>
        <strain evidence="6">AK6</strain>
    </source>
</reference>
<dbReference type="GO" id="GO:0000155">
    <property type="term" value="F:phosphorelay sensor kinase activity"/>
    <property type="evidence" value="ECO:0007669"/>
    <property type="project" value="InterPro"/>
</dbReference>
<feature type="transmembrane region" description="Helical" evidence="4">
    <location>
        <begin position="355"/>
        <end position="374"/>
    </location>
</feature>
<proteinExistence type="predicted"/>
<accession>M7XDQ7</accession>
<gene>
    <name evidence="6" type="ORF">C943_00291</name>
</gene>
<dbReference type="Proteomes" id="UP000010953">
    <property type="component" value="Unassembled WGS sequence"/>
</dbReference>
<evidence type="ECO:0000256" key="1">
    <source>
        <dbReference type="ARBA" id="ARBA00000085"/>
    </source>
</evidence>
<dbReference type="Pfam" id="PF07696">
    <property type="entry name" value="7TMR-DISMED2"/>
    <property type="match status" value="1"/>
</dbReference>
<dbReference type="SUPFAM" id="SSF47384">
    <property type="entry name" value="Homodimeric domain of signal transducing histidine kinase"/>
    <property type="match status" value="1"/>
</dbReference>
<evidence type="ECO:0000256" key="3">
    <source>
        <dbReference type="ARBA" id="ARBA00022553"/>
    </source>
</evidence>
<dbReference type="InterPro" id="IPR036890">
    <property type="entry name" value="HATPase_C_sf"/>
</dbReference>
<dbReference type="CDD" id="cd00082">
    <property type="entry name" value="HisKA"/>
    <property type="match status" value="1"/>
</dbReference>
<evidence type="ECO:0000256" key="2">
    <source>
        <dbReference type="ARBA" id="ARBA00012438"/>
    </source>
</evidence>